<dbReference type="SUPFAM" id="SSF52540">
    <property type="entry name" value="P-loop containing nucleoside triphosphate hydrolases"/>
    <property type="match status" value="1"/>
</dbReference>
<keyword evidence="6" id="KW-0378">Hydrolase</keyword>
<dbReference type="InterPro" id="IPR003593">
    <property type="entry name" value="AAA+_ATPase"/>
</dbReference>
<reference evidence="6" key="2">
    <citation type="submission" date="2023-06" db="EMBL/GenBank/DDBJ databases">
        <authorList>
            <consortium name="Lawrence Berkeley National Laboratory"/>
            <person name="Haridas S."/>
            <person name="Hensen N."/>
            <person name="Bonometti L."/>
            <person name="Westerberg I."/>
            <person name="Brannstrom I.O."/>
            <person name="Guillou S."/>
            <person name="Cros-Aarteil S."/>
            <person name="Calhoun S."/>
            <person name="Kuo A."/>
            <person name="Mondo S."/>
            <person name="Pangilinan J."/>
            <person name="Riley R."/>
            <person name="Labutti K."/>
            <person name="Andreopoulos B."/>
            <person name="Lipzen A."/>
            <person name="Chen C."/>
            <person name="Yanf M."/>
            <person name="Daum C."/>
            <person name="Ng V."/>
            <person name="Clum A."/>
            <person name="Steindorff A."/>
            <person name="Ohm R."/>
            <person name="Martin F."/>
            <person name="Silar P."/>
            <person name="Natvig D."/>
            <person name="Lalanne C."/>
            <person name="Gautier V."/>
            <person name="Ament-Velasquez S.L."/>
            <person name="Kruys A."/>
            <person name="Hutchinson M.I."/>
            <person name="Powell A.J."/>
            <person name="Barry K."/>
            <person name="Miller A.N."/>
            <person name="Grigoriev I.V."/>
            <person name="Debuchy R."/>
            <person name="Gladieux P."/>
            <person name="Thoren M.H."/>
            <person name="Johannesson H."/>
        </authorList>
    </citation>
    <scope>NUCLEOTIDE SEQUENCE</scope>
    <source>
        <strain evidence="6">CBS 958.72</strain>
    </source>
</reference>
<dbReference type="Pfam" id="PF17862">
    <property type="entry name" value="AAA_lid_3"/>
    <property type="match status" value="1"/>
</dbReference>
<evidence type="ECO:0000313" key="7">
    <source>
        <dbReference type="Proteomes" id="UP001287356"/>
    </source>
</evidence>
<dbReference type="GO" id="GO:0005741">
    <property type="term" value="C:mitochondrial outer membrane"/>
    <property type="evidence" value="ECO:0007669"/>
    <property type="project" value="UniProtKB-SubCell"/>
</dbReference>
<dbReference type="PANTHER" id="PTHR45644">
    <property type="entry name" value="AAA ATPASE, PUTATIVE (AFU_ORTHOLOGUE AFUA_2G12920)-RELATED-RELATED"/>
    <property type="match status" value="1"/>
</dbReference>
<gene>
    <name evidence="6" type="ORF">B0T24DRAFT_645369</name>
</gene>
<comment type="caution">
    <text evidence="6">The sequence shown here is derived from an EMBL/GenBank/DDBJ whole genome shotgun (WGS) entry which is preliminary data.</text>
</comment>
<protein>
    <submittedName>
        <fullName evidence="6">P-loop containing nucleoside triphosphate hydrolase protein</fullName>
    </submittedName>
</protein>
<accession>A0AAE0NJZ3</accession>
<evidence type="ECO:0000256" key="4">
    <source>
        <dbReference type="ARBA" id="ARBA00022840"/>
    </source>
</evidence>
<comment type="subcellular location">
    <subcellularLocation>
        <location evidence="1">Mitochondrion outer membrane</location>
        <topology evidence="1">Single-pass membrane protein</topology>
    </subcellularLocation>
</comment>
<dbReference type="InterPro" id="IPR041569">
    <property type="entry name" value="AAA_lid_3"/>
</dbReference>
<dbReference type="SMART" id="SM00382">
    <property type="entry name" value="AAA"/>
    <property type="match status" value="1"/>
</dbReference>
<sequence length="255" mass="28172">MASSSLLKHIHIGGALFYGPPGTGKTHLSRAVAKASGSSMLAIDSAAVQSQWVGETEKYIKAAFSLASKLFPCVLFIDEVDSLFYRRSGGDHSWQRTALAQFLSDMDGLVTTNSAHHKAPFVVVATNRPQDLDDAFFRRLPQKVSLKLPSEDARAKILRPFLCEDDLDPLVDVDFLARRTKGYSGSDLRNVCAEDAMIWAVEQVKTTPKGKKMQRLRLERSHFARALKKIRPTVSRQTLADLEGYPIQGGLLAVE</sequence>
<dbReference type="InterPro" id="IPR027417">
    <property type="entry name" value="P-loop_NTPase"/>
</dbReference>
<evidence type="ECO:0000313" key="6">
    <source>
        <dbReference type="EMBL" id="KAK3382800.1"/>
    </source>
</evidence>
<dbReference type="InterPro" id="IPR003959">
    <property type="entry name" value="ATPase_AAA_core"/>
</dbReference>
<dbReference type="GO" id="GO:0005524">
    <property type="term" value="F:ATP binding"/>
    <property type="evidence" value="ECO:0007669"/>
    <property type="project" value="UniProtKB-KW"/>
</dbReference>
<keyword evidence="7" id="KW-1185">Reference proteome</keyword>
<dbReference type="EMBL" id="JAULSN010000001">
    <property type="protein sequence ID" value="KAK3382800.1"/>
    <property type="molecule type" value="Genomic_DNA"/>
</dbReference>
<organism evidence="6 7">
    <name type="scientific">Lasiosphaeria ovina</name>
    <dbReference type="NCBI Taxonomy" id="92902"/>
    <lineage>
        <taxon>Eukaryota</taxon>
        <taxon>Fungi</taxon>
        <taxon>Dikarya</taxon>
        <taxon>Ascomycota</taxon>
        <taxon>Pezizomycotina</taxon>
        <taxon>Sordariomycetes</taxon>
        <taxon>Sordariomycetidae</taxon>
        <taxon>Sordariales</taxon>
        <taxon>Lasiosphaeriaceae</taxon>
        <taxon>Lasiosphaeria</taxon>
    </lineage>
</organism>
<dbReference type="InterPro" id="IPR051701">
    <property type="entry name" value="Mito_OM_Translocase_MSP1"/>
</dbReference>
<dbReference type="GO" id="GO:0016887">
    <property type="term" value="F:ATP hydrolysis activity"/>
    <property type="evidence" value="ECO:0007669"/>
    <property type="project" value="InterPro"/>
</dbReference>
<reference evidence="6" key="1">
    <citation type="journal article" date="2023" name="Mol. Phylogenet. Evol.">
        <title>Genome-scale phylogeny and comparative genomics of the fungal order Sordariales.</title>
        <authorList>
            <person name="Hensen N."/>
            <person name="Bonometti L."/>
            <person name="Westerberg I."/>
            <person name="Brannstrom I.O."/>
            <person name="Guillou S."/>
            <person name="Cros-Aarteil S."/>
            <person name="Calhoun S."/>
            <person name="Haridas S."/>
            <person name="Kuo A."/>
            <person name="Mondo S."/>
            <person name="Pangilinan J."/>
            <person name="Riley R."/>
            <person name="LaButti K."/>
            <person name="Andreopoulos B."/>
            <person name="Lipzen A."/>
            <person name="Chen C."/>
            <person name="Yan M."/>
            <person name="Daum C."/>
            <person name="Ng V."/>
            <person name="Clum A."/>
            <person name="Steindorff A."/>
            <person name="Ohm R.A."/>
            <person name="Martin F."/>
            <person name="Silar P."/>
            <person name="Natvig D.O."/>
            <person name="Lalanne C."/>
            <person name="Gautier V."/>
            <person name="Ament-Velasquez S.L."/>
            <person name="Kruys A."/>
            <person name="Hutchinson M.I."/>
            <person name="Powell A.J."/>
            <person name="Barry K."/>
            <person name="Miller A.N."/>
            <person name="Grigoriev I.V."/>
            <person name="Debuchy R."/>
            <person name="Gladieux P."/>
            <person name="Hiltunen Thoren M."/>
            <person name="Johannesson H."/>
        </authorList>
    </citation>
    <scope>NUCLEOTIDE SEQUENCE</scope>
    <source>
        <strain evidence="6">CBS 958.72</strain>
    </source>
</reference>
<dbReference type="Gene3D" id="1.10.8.60">
    <property type="match status" value="1"/>
</dbReference>
<proteinExistence type="predicted"/>
<dbReference type="Gene3D" id="3.40.50.300">
    <property type="entry name" value="P-loop containing nucleotide triphosphate hydrolases"/>
    <property type="match status" value="1"/>
</dbReference>
<name>A0AAE0NJZ3_9PEZI</name>
<dbReference type="AlphaFoldDB" id="A0AAE0NJZ3"/>
<evidence type="ECO:0000256" key="1">
    <source>
        <dbReference type="ARBA" id="ARBA00004572"/>
    </source>
</evidence>
<keyword evidence="4" id="KW-0067">ATP-binding</keyword>
<dbReference type="Proteomes" id="UP001287356">
    <property type="component" value="Unassembled WGS sequence"/>
</dbReference>
<evidence type="ECO:0000256" key="2">
    <source>
        <dbReference type="ARBA" id="ARBA00022741"/>
    </source>
</evidence>
<evidence type="ECO:0000256" key="3">
    <source>
        <dbReference type="ARBA" id="ARBA00022787"/>
    </source>
</evidence>
<evidence type="ECO:0000259" key="5">
    <source>
        <dbReference type="SMART" id="SM00382"/>
    </source>
</evidence>
<feature type="domain" description="AAA+ ATPase" evidence="5">
    <location>
        <begin position="11"/>
        <end position="150"/>
    </location>
</feature>
<keyword evidence="3" id="KW-1000">Mitochondrion outer membrane</keyword>
<keyword evidence="2" id="KW-0547">Nucleotide-binding</keyword>
<dbReference type="PANTHER" id="PTHR45644:SF56">
    <property type="entry name" value="AAA ATPASE, PUTATIVE (AFU_ORTHOLOGUE AFUA_2G12920)-RELATED"/>
    <property type="match status" value="1"/>
</dbReference>
<dbReference type="Pfam" id="PF00004">
    <property type="entry name" value="AAA"/>
    <property type="match status" value="1"/>
</dbReference>
<keyword evidence="3" id="KW-0496">Mitochondrion</keyword>
<keyword evidence="3" id="KW-0472">Membrane</keyword>